<dbReference type="PRINTS" id="PR00421">
    <property type="entry name" value="THIOREDOXIN"/>
</dbReference>
<evidence type="ECO:0000256" key="3">
    <source>
        <dbReference type="ARBA" id="ARBA00006347"/>
    </source>
</evidence>
<dbReference type="FunFam" id="3.40.30.10:FF:000032">
    <property type="entry name" value="Protein disulfide-isomerase A6 homolog"/>
    <property type="match status" value="1"/>
</dbReference>
<evidence type="ECO:0000256" key="4">
    <source>
        <dbReference type="ARBA" id="ARBA00012723"/>
    </source>
</evidence>
<evidence type="ECO:0000256" key="11">
    <source>
        <dbReference type="RuleBase" id="RU004208"/>
    </source>
</evidence>
<evidence type="ECO:0000256" key="9">
    <source>
        <dbReference type="ARBA" id="ARBA00023235"/>
    </source>
</evidence>
<name>A0A8S4MZ04_OWEFU</name>
<feature type="signal peptide" evidence="13">
    <location>
        <begin position="1"/>
        <end position="20"/>
    </location>
</feature>
<keyword evidence="5 13" id="KW-0732">Signal</keyword>
<dbReference type="InterPro" id="IPR005788">
    <property type="entry name" value="PDI_thioredoxin-like_dom"/>
</dbReference>
<protein>
    <recommendedName>
        <fullName evidence="4">protein disulfide-isomerase</fullName>
        <ecNumber evidence="4">5.3.4.1</ecNumber>
    </recommendedName>
</protein>
<comment type="subcellular location">
    <subcellularLocation>
        <location evidence="2">Endoplasmic reticulum lumen</location>
    </subcellularLocation>
</comment>
<evidence type="ECO:0000256" key="8">
    <source>
        <dbReference type="ARBA" id="ARBA00023157"/>
    </source>
</evidence>
<evidence type="ECO:0000256" key="10">
    <source>
        <dbReference type="ARBA" id="ARBA00023284"/>
    </source>
</evidence>
<dbReference type="PANTHER" id="PTHR45815">
    <property type="entry name" value="PROTEIN DISULFIDE-ISOMERASE A6"/>
    <property type="match status" value="1"/>
</dbReference>
<dbReference type="GO" id="GO:0015035">
    <property type="term" value="F:protein-disulfide reductase activity"/>
    <property type="evidence" value="ECO:0007669"/>
    <property type="project" value="TreeGrafter"/>
</dbReference>
<dbReference type="PROSITE" id="PS51352">
    <property type="entry name" value="THIOREDOXIN_2"/>
    <property type="match status" value="2"/>
</dbReference>
<keyword evidence="7" id="KW-0256">Endoplasmic reticulum</keyword>
<keyword evidence="9" id="KW-0413">Isomerase</keyword>
<dbReference type="Pfam" id="PF24541">
    <property type="entry name" value="Thioredox_PDIA6_C"/>
    <property type="match status" value="1"/>
</dbReference>
<evidence type="ECO:0000313" key="15">
    <source>
        <dbReference type="EMBL" id="CAH1773742.1"/>
    </source>
</evidence>
<dbReference type="PANTHER" id="PTHR45815:SF3">
    <property type="entry name" value="PROTEIN DISULFIDE-ISOMERASE A6"/>
    <property type="match status" value="1"/>
</dbReference>
<accession>A0A8S4MZ04</accession>
<dbReference type="InterPro" id="IPR017937">
    <property type="entry name" value="Thioredoxin_CS"/>
</dbReference>
<dbReference type="GO" id="GO:0034976">
    <property type="term" value="P:response to endoplasmic reticulum stress"/>
    <property type="evidence" value="ECO:0007669"/>
    <property type="project" value="TreeGrafter"/>
</dbReference>
<dbReference type="AlphaFoldDB" id="A0A8S4MZ04"/>
<keyword evidence="8" id="KW-1015">Disulfide bond</keyword>
<dbReference type="GO" id="GO:0003756">
    <property type="term" value="F:protein disulfide isomerase activity"/>
    <property type="evidence" value="ECO:0007669"/>
    <property type="project" value="UniProtKB-EC"/>
</dbReference>
<comment type="caution">
    <text evidence="15">The sequence shown here is derived from an EMBL/GenBank/DDBJ whole genome shotgun (WGS) entry which is preliminary data.</text>
</comment>
<dbReference type="InterPro" id="IPR057305">
    <property type="entry name" value="Thioredox_PDIA6_C"/>
</dbReference>
<reference evidence="15" key="1">
    <citation type="submission" date="2022-03" db="EMBL/GenBank/DDBJ databases">
        <authorList>
            <person name="Martin C."/>
        </authorList>
    </citation>
    <scope>NUCLEOTIDE SEQUENCE</scope>
</reference>
<keyword evidence="16" id="KW-1185">Reference proteome</keyword>
<dbReference type="InterPro" id="IPR036249">
    <property type="entry name" value="Thioredoxin-like_sf"/>
</dbReference>
<feature type="region of interest" description="Disordered" evidence="12">
    <location>
        <begin position="142"/>
        <end position="169"/>
    </location>
</feature>
<sequence length="445" mass="48314">MQFGFSICVLLCTTLAFATALYSPSDDVIELTASNFDMMLPFALLFQLWFVEFYAPWCGHCKTLAPEWKKAAKALKGIVNVGAVDMTQHQSVGGPYNVKGFPTIKIFGSNKKSPQDYNGQRQASSIVDQAMSGLRSLVNDRLSGKSSGGSSGGSGGGSRSTGSGDPKDVIELTDSNFEKLVLNSKDIWLVEFFAPWCGHCKNLAPEWQKAATELKGKVKLGALDATVHQQTAGRYGVQGYPTIKMFQGGEASEYDGGRTASDIVSWGLNKAAENVPPPEIVQITKESDLTDACEDHQLCIISILPNILDCQSKCRNDYINILKSMGDKYKKKMWGYVWAEGGAQMDLEQALGIGGFGYPAMAAVNSRKLKYSLLRGSFSETGINEFLRELAFGKGSTAPVAGAKLPSIVATDPWDGKDGQLPEEEEYDLSDVELEPLDEEAKDEL</sequence>
<dbReference type="GO" id="GO:0005788">
    <property type="term" value="C:endoplasmic reticulum lumen"/>
    <property type="evidence" value="ECO:0007669"/>
    <property type="project" value="UniProtKB-SubCell"/>
</dbReference>
<dbReference type="Pfam" id="PF00085">
    <property type="entry name" value="Thioredoxin"/>
    <property type="match status" value="2"/>
</dbReference>
<comment type="catalytic activity">
    <reaction evidence="1">
        <text>Catalyzes the rearrangement of -S-S- bonds in proteins.</text>
        <dbReference type="EC" id="5.3.4.1"/>
    </reaction>
</comment>
<evidence type="ECO:0000256" key="13">
    <source>
        <dbReference type="SAM" id="SignalP"/>
    </source>
</evidence>
<feature type="domain" description="Thioredoxin" evidence="14">
    <location>
        <begin position="22"/>
        <end position="136"/>
    </location>
</feature>
<dbReference type="Gene3D" id="3.40.30.10">
    <property type="entry name" value="Glutaredoxin"/>
    <property type="match status" value="2"/>
</dbReference>
<feature type="chain" id="PRO_5035818465" description="protein disulfide-isomerase" evidence="13">
    <location>
        <begin position="21"/>
        <end position="445"/>
    </location>
</feature>
<evidence type="ECO:0000256" key="5">
    <source>
        <dbReference type="ARBA" id="ARBA00022729"/>
    </source>
</evidence>
<evidence type="ECO:0000256" key="1">
    <source>
        <dbReference type="ARBA" id="ARBA00001182"/>
    </source>
</evidence>
<organism evidence="15 16">
    <name type="scientific">Owenia fusiformis</name>
    <name type="common">Polychaete worm</name>
    <dbReference type="NCBI Taxonomy" id="6347"/>
    <lineage>
        <taxon>Eukaryota</taxon>
        <taxon>Metazoa</taxon>
        <taxon>Spiralia</taxon>
        <taxon>Lophotrochozoa</taxon>
        <taxon>Annelida</taxon>
        <taxon>Polychaeta</taxon>
        <taxon>Sedentaria</taxon>
        <taxon>Canalipalpata</taxon>
        <taxon>Sabellida</taxon>
        <taxon>Oweniida</taxon>
        <taxon>Oweniidae</taxon>
        <taxon>Owenia</taxon>
    </lineage>
</organism>
<dbReference type="SUPFAM" id="SSF52833">
    <property type="entry name" value="Thioredoxin-like"/>
    <property type="match status" value="3"/>
</dbReference>
<proteinExistence type="inferred from homology"/>
<dbReference type="EC" id="5.3.4.1" evidence="4"/>
<dbReference type="InterPro" id="IPR013766">
    <property type="entry name" value="Thioredoxin_domain"/>
</dbReference>
<dbReference type="NCBIfam" id="TIGR01126">
    <property type="entry name" value="pdi_dom"/>
    <property type="match status" value="1"/>
</dbReference>
<feature type="domain" description="Thioredoxin" evidence="14">
    <location>
        <begin position="161"/>
        <end position="273"/>
    </location>
</feature>
<evidence type="ECO:0000256" key="7">
    <source>
        <dbReference type="ARBA" id="ARBA00022824"/>
    </source>
</evidence>
<evidence type="ECO:0000256" key="12">
    <source>
        <dbReference type="SAM" id="MobiDB-lite"/>
    </source>
</evidence>
<dbReference type="EMBL" id="CAIIXF020000001">
    <property type="protein sequence ID" value="CAH1773742.1"/>
    <property type="molecule type" value="Genomic_DNA"/>
</dbReference>
<evidence type="ECO:0000256" key="2">
    <source>
        <dbReference type="ARBA" id="ARBA00004319"/>
    </source>
</evidence>
<dbReference type="CDD" id="cd03001">
    <property type="entry name" value="PDI_a_P5"/>
    <property type="match status" value="2"/>
</dbReference>
<dbReference type="PROSITE" id="PS00194">
    <property type="entry name" value="THIOREDOXIN_1"/>
    <property type="match status" value="2"/>
</dbReference>
<feature type="compositionally biased region" description="Gly residues" evidence="12">
    <location>
        <begin position="146"/>
        <end position="159"/>
    </location>
</feature>
<evidence type="ECO:0000313" key="16">
    <source>
        <dbReference type="Proteomes" id="UP000749559"/>
    </source>
</evidence>
<keyword evidence="10" id="KW-0676">Redox-active center</keyword>
<dbReference type="CDD" id="cd02983">
    <property type="entry name" value="P5_C"/>
    <property type="match status" value="1"/>
</dbReference>
<feature type="region of interest" description="Disordered" evidence="12">
    <location>
        <begin position="411"/>
        <end position="445"/>
    </location>
</feature>
<evidence type="ECO:0000259" key="14">
    <source>
        <dbReference type="PROSITE" id="PS51352"/>
    </source>
</evidence>
<dbReference type="OrthoDB" id="10264505at2759"/>
<gene>
    <name evidence="15" type="ORF">OFUS_LOCUS1302</name>
</gene>
<keyword evidence="6" id="KW-0677">Repeat</keyword>
<comment type="similarity">
    <text evidence="3 11">Belongs to the protein disulfide isomerase family.</text>
</comment>
<dbReference type="Proteomes" id="UP000749559">
    <property type="component" value="Unassembled WGS sequence"/>
</dbReference>
<evidence type="ECO:0000256" key="6">
    <source>
        <dbReference type="ARBA" id="ARBA00022737"/>
    </source>
</evidence>
<feature type="compositionally biased region" description="Acidic residues" evidence="12">
    <location>
        <begin position="421"/>
        <end position="445"/>
    </location>
</feature>